<dbReference type="OrthoDB" id="8611at10239"/>
<reference evidence="1 2" key="2">
    <citation type="journal article" date="2015" name="Arch. Virol.">
        <title>Complete genome sequence analysis and identification of putative metallo-beta-lactamase and SpoIIIE homologs in Bacillus cereus group phage BCP8-2, a new member of the proposed Bastille-like group.</title>
        <authorList>
            <person name="Asare P.T."/>
            <person name="Bandara N."/>
            <person name="Jeong T.Y."/>
            <person name="Ryu S."/>
            <person name="Klumpp J."/>
            <person name="Kim K.P."/>
        </authorList>
    </citation>
    <scope>NUCLEOTIDE SEQUENCE [LARGE SCALE GENOMIC DNA]</scope>
    <source>
        <strain evidence="1">BCP8-2</strain>
    </source>
</reference>
<dbReference type="RefSeq" id="YP_009149769.1">
    <property type="nucleotide sequence ID" value="NC_027355.1"/>
</dbReference>
<protein>
    <submittedName>
        <fullName evidence="1">Uncharacterized protein</fullName>
    </submittedName>
</protein>
<dbReference type="GeneID" id="24723472"/>
<organism evidence="1 2">
    <name type="scientific">Bacillus phage BCP8-2</name>
    <dbReference type="NCBI Taxonomy" id="1129192"/>
    <lineage>
        <taxon>Viruses</taxon>
        <taxon>Duplodnaviria</taxon>
        <taxon>Heunggongvirae</taxon>
        <taxon>Uroviricota</taxon>
        <taxon>Caudoviricetes</taxon>
        <taxon>Herelleviridae</taxon>
        <taxon>Bastillevirinae</taxon>
        <taxon>Caeruleovirus</taxon>
        <taxon>Caeruleovirus BCP82</taxon>
    </lineage>
</organism>
<accession>A0A0E3D9N5</accession>
<dbReference type="EMBL" id="KJ081346">
    <property type="protein sequence ID" value="AHJ87246.1"/>
    <property type="molecule type" value="Genomic_DNA"/>
</dbReference>
<proteinExistence type="predicted"/>
<reference evidence="2" key="1">
    <citation type="submission" date="2014-01" db="EMBL/GenBank/DDBJ databases">
        <title>Genomic and Proteomic Analysis of Broad Host Range Virulent Bacillus Group Phage BCP8-2 Leading To the Creation of New Genus within Myoviruses.</title>
        <authorList>
            <person name="Bandara N."/>
            <person name="Asare P.T."/>
            <person name="Kim K.P."/>
        </authorList>
    </citation>
    <scope>NUCLEOTIDE SEQUENCE [LARGE SCALE GENOMIC DNA]</scope>
</reference>
<dbReference type="Proteomes" id="UP000033014">
    <property type="component" value="Segment"/>
</dbReference>
<evidence type="ECO:0000313" key="1">
    <source>
        <dbReference type="EMBL" id="AHJ87246.1"/>
    </source>
</evidence>
<evidence type="ECO:0000313" key="2">
    <source>
        <dbReference type="Proteomes" id="UP000033014"/>
    </source>
</evidence>
<sequence length="156" mass="17805">MKVTHGMTNSRLYNIYRNMKQRCHNPKNTNFDKYGGKGIEVCQEWRDSPSDFISWALRNGYTDELTIDRVDATKGYEPSNCRWITLSENSAIPNKGRKGNNGNGNTPVLIEYNGKTQSLKDWSNELGIPYKTLHRRVRSLGWSAERAFKTVVGGSK</sequence>
<dbReference type="KEGG" id="vg:24723472"/>
<gene>
    <name evidence="1" type="ORF">BCP8-2_208</name>
</gene>
<keyword evidence="2" id="KW-1185">Reference proteome</keyword>
<name>A0A0E3D9N5_9CAUD</name>